<evidence type="ECO:0008006" key="4">
    <source>
        <dbReference type="Google" id="ProtNLM"/>
    </source>
</evidence>
<keyword evidence="3" id="KW-1185">Reference proteome</keyword>
<dbReference type="Proteomes" id="UP000506160">
    <property type="component" value="Unassembled WGS sequence"/>
</dbReference>
<accession>A0AB94IC11</accession>
<dbReference type="SUPFAM" id="SSF81901">
    <property type="entry name" value="HCP-like"/>
    <property type="match status" value="1"/>
</dbReference>
<evidence type="ECO:0000313" key="2">
    <source>
        <dbReference type="EMBL" id="TEA26947.1"/>
    </source>
</evidence>
<dbReference type="InterPro" id="IPR011990">
    <property type="entry name" value="TPR-like_helical_dom_sf"/>
</dbReference>
<name>A0AB94IC11_9GAMM</name>
<sequence length="381" mass="44673">MQRKYYIFTGLLALLLIGSLIVNIMLYIKNQQLTDARSEDFRIYPSPLPADELLRINEAQALFDRAYDASNSYAVKDVNALITLIQHAWQWDKNAMLYYDEIRNTALLYNAHNAKEGELPFSEFMKHYRNQLVDLYGNQLVEPTIFQHPDFQGYFYDKMAELKYPRFTYGWGMAIGAGGYDSNGLAKPTSDDNLEKSIYYLRDAIENGYHDYETLTARMLFQSGQHFKYDQTKDYPFPAKEQINKLTDIRQNINDQQIRSAIDYTELMAQHGSLLGMLRVSEAYYYGVGRETDWVTSYAWALLMDLTYYEMLKHQDTIDWDKKQAKVLMAYQASMIDHLEKELNSSQKQASLHMLSRLREMIVSWDYKAWLQQVDDFNPIP</sequence>
<dbReference type="EMBL" id="AWGA01000061">
    <property type="protein sequence ID" value="TEA26947.1"/>
    <property type="molecule type" value="Genomic_DNA"/>
</dbReference>
<protein>
    <recommendedName>
        <fullName evidence="4">Sel1 repeat family protein</fullName>
    </recommendedName>
</protein>
<keyword evidence="1" id="KW-0472">Membrane</keyword>
<evidence type="ECO:0000313" key="3">
    <source>
        <dbReference type="Proteomes" id="UP000506160"/>
    </source>
</evidence>
<dbReference type="AlphaFoldDB" id="A0AB94IC11"/>
<reference evidence="2 3" key="1">
    <citation type="journal article" date="2014" name="Appl. Environ. Microbiol.">
        <title>Genomic features of a bumble bee symbiont reflect its host environment.</title>
        <authorList>
            <person name="Martinson V.G."/>
            <person name="Magoc T."/>
            <person name="Koch H."/>
            <person name="Salzberg S.L."/>
            <person name="Moran N.A."/>
        </authorList>
    </citation>
    <scope>NUCLEOTIDE SEQUENCE [LARGE SCALE GENOMIC DNA]</scope>
    <source>
        <strain evidence="2 3">Bimp</strain>
    </source>
</reference>
<evidence type="ECO:0000256" key="1">
    <source>
        <dbReference type="SAM" id="Phobius"/>
    </source>
</evidence>
<keyword evidence="1" id="KW-1133">Transmembrane helix</keyword>
<gene>
    <name evidence="2" type="ORF">O970_06230</name>
</gene>
<organism evidence="2 3">
    <name type="scientific">Candidatus Schmidhempelia bombi str. Bimp</name>
    <dbReference type="NCBI Taxonomy" id="1387197"/>
    <lineage>
        <taxon>Bacteria</taxon>
        <taxon>Pseudomonadati</taxon>
        <taxon>Pseudomonadota</taxon>
        <taxon>Gammaproteobacteria</taxon>
        <taxon>Orbales</taxon>
        <taxon>Orbaceae</taxon>
        <taxon>Candidatus Schmidhempelia</taxon>
    </lineage>
</organism>
<comment type="caution">
    <text evidence="2">The sequence shown here is derived from an EMBL/GenBank/DDBJ whole genome shotgun (WGS) entry which is preliminary data.</text>
</comment>
<feature type="transmembrane region" description="Helical" evidence="1">
    <location>
        <begin position="6"/>
        <end position="28"/>
    </location>
</feature>
<keyword evidence="1" id="KW-0812">Transmembrane</keyword>
<dbReference type="Gene3D" id="1.25.40.10">
    <property type="entry name" value="Tetratricopeptide repeat domain"/>
    <property type="match status" value="1"/>
</dbReference>
<proteinExistence type="predicted"/>